<dbReference type="AlphaFoldDB" id="A0A4Q1DBS6"/>
<gene>
    <name evidence="2" type="ORF">ESB13_06170</name>
</gene>
<dbReference type="RefSeq" id="WP_129002138.1">
    <property type="nucleotide sequence ID" value="NZ_SDHZ01000001.1"/>
</dbReference>
<dbReference type="Proteomes" id="UP000290545">
    <property type="component" value="Unassembled WGS sequence"/>
</dbReference>
<dbReference type="OrthoDB" id="41724at2"/>
<dbReference type="SUPFAM" id="SSF50939">
    <property type="entry name" value="Sialidases"/>
    <property type="match status" value="1"/>
</dbReference>
<name>A0A4Q1DBS6_9BACT</name>
<proteinExistence type="predicted"/>
<dbReference type="EMBL" id="SDHZ01000001">
    <property type="protein sequence ID" value="RXK86388.1"/>
    <property type="molecule type" value="Genomic_DNA"/>
</dbReference>
<dbReference type="Gene3D" id="2.120.10.10">
    <property type="match status" value="1"/>
</dbReference>
<dbReference type="PANTHER" id="PTHR43752">
    <property type="entry name" value="BNR/ASP-BOX REPEAT FAMILY PROTEIN"/>
    <property type="match status" value="1"/>
</dbReference>
<dbReference type="CDD" id="cd15482">
    <property type="entry name" value="Sialidase_non-viral"/>
    <property type="match status" value="1"/>
</dbReference>
<dbReference type="Pfam" id="PF13088">
    <property type="entry name" value="BNR_2"/>
    <property type="match status" value="1"/>
</dbReference>
<evidence type="ECO:0000259" key="1">
    <source>
        <dbReference type="Pfam" id="PF13088"/>
    </source>
</evidence>
<dbReference type="InterPro" id="IPR036278">
    <property type="entry name" value="Sialidase_sf"/>
</dbReference>
<dbReference type="PANTHER" id="PTHR43752:SF2">
    <property type="entry name" value="BNR_ASP-BOX REPEAT FAMILY PROTEIN"/>
    <property type="match status" value="1"/>
</dbReference>
<evidence type="ECO:0000313" key="3">
    <source>
        <dbReference type="Proteomes" id="UP000290545"/>
    </source>
</evidence>
<evidence type="ECO:0000313" key="2">
    <source>
        <dbReference type="EMBL" id="RXK86388.1"/>
    </source>
</evidence>
<comment type="caution">
    <text evidence="2">The sequence shown here is derived from an EMBL/GenBank/DDBJ whole genome shotgun (WGS) entry which is preliminary data.</text>
</comment>
<accession>A0A4Q1DBS6</accession>
<reference evidence="2 3" key="1">
    <citation type="submission" date="2019-01" db="EMBL/GenBank/DDBJ databases">
        <title>Filimonas sp. strain TTM-71.</title>
        <authorList>
            <person name="Chen W.-M."/>
        </authorList>
    </citation>
    <scope>NUCLEOTIDE SEQUENCE [LARGE SCALE GENOMIC DNA]</scope>
    <source>
        <strain evidence="2 3">TTM-71</strain>
    </source>
</reference>
<keyword evidence="3" id="KW-1185">Reference proteome</keyword>
<dbReference type="InterPro" id="IPR011040">
    <property type="entry name" value="Sialidase"/>
</dbReference>
<organism evidence="2 3">
    <name type="scientific">Filimonas effusa</name>
    <dbReference type="NCBI Taxonomy" id="2508721"/>
    <lineage>
        <taxon>Bacteria</taxon>
        <taxon>Pseudomonadati</taxon>
        <taxon>Bacteroidota</taxon>
        <taxon>Chitinophagia</taxon>
        <taxon>Chitinophagales</taxon>
        <taxon>Chitinophagaceae</taxon>
        <taxon>Filimonas</taxon>
    </lineage>
</organism>
<protein>
    <submittedName>
        <fullName evidence="2">Sialidase</fullName>
    </submittedName>
</protein>
<sequence>MIKILLSLGLAAAGLCFKNDSSTHSTQDVSDRRAGIVLEEFLYTSAPFPSCHAVTMVELENKELLATYFGGTYERHPDVEIRLQRKKTDGTWTAPVSVADGIQPDGKRLPTWNPVIFQPRGGELMLYYKVGPSPSEWWGAFKTSSDNGYTWSKAQRLAGKVLGPIKNKPIQLSDGTILSGSSTENGGWCAHIERSTDGGKSWTFIGPLNDPKKTGVIQPTLLTYADGSIQMLCRTRNNEEGHIVECWSKDKGLTWSEMKNTPLPNNNSGLDAVTLKDGRQVLVYNHSTRNQKGMGHKGRGVINIAVSKDGKEWEAALVLDYIDEPNKQYSYPSIIQTSDGLVHVIYTWHRERIKHVVLDPNKLVTYPIKGGQWPIDKLPFIKSTEK</sequence>
<feature type="domain" description="Sialidase" evidence="1">
    <location>
        <begin position="63"/>
        <end position="344"/>
    </location>
</feature>